<dbReference type="OrthoDB" id="417450at2759"/>
<dbReference type="Proteomes" id="UP000186817">
    <property type="component" value="Unassembled WGS sequence"/>
</dbReference>
<evidence type="ECO:0000313" key="3">
    <source>
        <dbReference type="EMBL" id="OLQ00876.1"/>
    </source>
</evidence>
<dbReference type="Pfam" id="PF14311">
    <property type="entry name" value="DUF4379"/>
    <property type="match status" value="1"/>
</dbReference>
<feature type="compositionally biased region" description="Pro residues" evidence="1">
    <location>
        <begin position="11"/>
        <end position="21"/>
    </location>
</feature>
<dbReference type="AlphaFoldDB" id="A0A1Q9E0C6"/>
<dbReference type="EMBL" id="LSRX01000312">
    <property type="protein sequence ID" value="OLQ00876.1"/>
    <property type="molecule type" value="Genomic_DNA"/>
</dbReference>
<dbReference type="OMA" id="CHKGHTW"/>
<name>A0A1Q9E0C6_SYMMI</name>
<proteinExistence type="predicted"/>
<protein>
    <recommendedName>
        <fullName evidence="2">Treble clef zinc finger domain-containing protein</fullName>
    </recommendedName>
</protein>
<accession>A0A1Q9E0C6</accession>
<feature type="region of interest" description="Disordered" evidence="1">
    <location>
        <begin position="1"/>
        <end position="27"/>
    </location>
</feature>
<sequence>MADCTALPTMMAPPPPPPTQPGPAQAWPSPIRILQRVAPKAEPAPSFLPEGRTYKRRSLKDLHDRAASLGGRCLATTYEGMLAPVLWQCHKGHTWRARPNNVLYNISSWCPVCAGKAPLDLGQLQEHAARRGGECLATEYVNSRSKVTWKCEQGHTWQATPNMVLNGGRWCPQCRRIGLPRLRAHAAPLGGRCLAKSYRNSSEKLLWECKEGHRWKATAGSVLHHNTWCPQCAASTWRTEAEIRGTLETIFHPAMFPSCYPSFLEGLQLDGYCPELFLAFEYQGEQHYDPANYFHFGDSASFHAQQGRDARKVELCKDAGVRLLIIPCFVNDKRTFVRTALLQWFSWPQIAPPELPG</sequence>
<reference evidence="3 4" key="1">
    <citation type="submission" date="2016-02" db="EMBL/GenBank/DDBJ databases">
        <title>Genome analysis of coral dinoflagellate symbionts highlights evolutionary adaptations to a symbiotic lifestyle.</title>
        <authorList>
            <person name="Aranda M."/>
            <person name="Li Y."/>
            <person name="Liew Y.J."/>
            <person name="Baumgarten S."/>
            <person name="Simakov O."/>
            <person name="Wilson M."/>
            <person name="Piel J."/>
            <person name="Ashoor H."/>
            <person name="Bougouffa S."/>
            <person name="Bajic V.B."/>
            <person name="Ryu T."/>
            <person name="Ravasi T."/>
            <person name="Bayer T."/>
            <person name="Micklem G."/>
            <person name="Kim H."/>
            <person name="Bhak J."/>
            <person name="Lajeunesse T.C."/>
            <person name="Voolstra C.R."/>
        </authorList>
    </citation>
    <scope>NUCLEOTIDE SEQUENCE [LARGE SCALE GENOMIC DNA]</scope>
    <source>
        <strain evidence="3 4">CCMP2467</strain>
    </source>
</reference>
<evidence type="ECO:0000259" key="2">
    <source>
        <dbReference type="Pfam" id="PF14311"/>
    </source>
</evidence>
<organism evidence="3 4">
    <name type="scientific">Symbiodinium microadriaticum</name>
    <name type="common">Dinoflagellate</name>
    <name type="synonym">Zooxanthella microadriatica</name>
    <dbReference type="NCBI Taxonomy" id="2951"/>
    <lineage>
        <taxon>Eukaryota</taxon>
        <taxon>Sar</taxon>
        <taxon>Alveolata</taxon>
        <taxon>Dinophyceae</taxon>
        <taxon>Suessiales</taxon>
        <taxon>Symbiodiniaceae</taxon>
        <taxon>Symbiodinium</taxon>
    </lineage>
</organism>
<evidence type="ECO:0000313" key="4">
    <source>
        <dbReference type="Proteomes" id="UP000186817"/>
    </source>
</evidence>
<keyword evidence="4" id="KW-1185">Reference proteome</keyword>
<gene>
    <name evidence="3" type="ORF">AK812_SmicGene16410</name>
</gene>
<evidence type="ECO:0000256" key="1">
    <source>
        <dbReference type="SAM" id="MobiDB-lite"/>
    </source>
</evidence>
<feature type="domain" description="Treble clef zinc finger" evidence="2">
    <location>
        <begin position="142"/>
        <end position="176"/>
    </location>
</feature>
<dbReference type="InterPro" id="IPR025487">
    <property type="entry name" value="DUF4379"/>
</dbReference>
<comment type="caution">
    <text evidence="3">The sequence shown here is derived from an EMBL/GenBank/DDBJ whole genome shotgun (WGS) entry which is preliminary data.</text>
</comment>